<evidence type="ECO:0000313" key="2">
    <source>
        <dbReference type="Proteomes" id="UP001062846"/>
    </source>
</evidence>
<dbReference type="Proteomes" id="UP001062846">
    <property type="component" value="Chromosome 1"/>
</dbReference>
<gene>
    <name evidence="1" type="ORF">RHMOL_Rhmol01G0271200</name>
</gene>
<sequence>MDQKRKSAAPGREYVDFDPDTRLERKEDCDTLIINLPGFRKDQLRLQLTTARTLKITGERPLDNNKWLRVQREYPISTDCDTSRINAKFDNGILYARQPKSVLSPAVKGEKSETQKAVNEAPKPDQKSANDQPRPQKPASEILKANEKPADDQPLPQNPDQKPIKDHPRPQQTNDQETKSTVDPSNQKEGKKSESGDDGSVDKGDLAREKREEEEEGKRNRVDEDRKGKTRETSEGQESRGRAGGRAPLLLVGMGSRPMGKVIINLVVGILLVLVIGIYARNWMKALPWNRENES</sequence>
<comment type="caution">
    <text evidence="1">The sequence shown here is derived from an EMBL/GenBank/DDBJ whole genome shotgun (WGS) entry which is preliminary data.</text>
</comment>
<name>A0ACC0Q809_RHOML</name>
<dbReference type="EMBL" id="CM046388">
    <property type="protein sequence ID" value="KAI8573362.1"/>
    <property type="molecule type" value="Genomic_DNA"/>
</dbReference>
<organism evidence="1 2">
    <name type="scientific">Rhododendron molle</name>
    <name type="common">Chinese azalea</name>
    <name type="synonym">Azalea mollis</name>
    <dbReference type="NCBI Taxonomy" id="49168"/>
    <lineage>
        <taxon>Eukaryota</taxon>
        <taxon>Viridiplantae</taxon>
        <taxon>Streptophyta</taxon>
        <taxon>Embryophyta</taxon>
        <taxon>Tracheophyta</taxon>
        <taxon>Spermatophyta</taxon>
        <taxon>Magnoliopsida</taxon>
        <taxon>eudicotyledons</taxon>
        <taxon>Gunneridae</taxon>
        <taxon>Pentapetalae</taxon>
        <taxon>asterids</taxon>
        <taxon>Ericales</taxon>
        <taxon>Ericaceae</taxon>
        <taxon>Ericoideae</taxon>
        <taxon>Rhodoreae</taxon>
        <taxon>Rhododendron</taxon>
    </lineage>
</organism>
<keyword evidence="2" id="KW-1185">Reference proteome</keyword>
<evidence type="ECO:0000313" key="1">
    <source>
        <dbReference type="EMBL" id="KAI8573362.1"/>
    </source>
</evidence>
<reference evidence="1" key="1">
    <citation type="submission" date="2022-02" db="EMBL/GenBank/DDBJ databases">
        <title>Plant Genome Project.</title>
        <authorList>
            <person name="Zhang R.-G."/>
        </authorList>
    </citation>
    <scope>NUCLEOTIDE SEQUENCE</scope>
    <source>
        <strain evidence="1">AT1</strain>
    </source>
</reference>
<protein>
    <submittedName>
        <fullName evidence="1">Uncharacterized protein</fullName>
    </submittedName>
</protein>
<proteinExistence type="predicted"/>
<accession>A0ACC0Q809</accession>